<evidence type="ECO:0000313" key="3">
    <source>
        <dbReference type="EMBL" id="EKX47952.1"/>
    </source>
</evidence>
<dbReference type="Proteomes" id="UP000011087">
    <property type="component" value="Unassembled WGS sequence"/>
</dbReference>
<dbReference type="PaxDb" id="55529-EKX47952"/>
<keyword evidence="5" id="KW-1185">Reference proteome</keyword>
<gene>
    <name evidence="3" type="ORF">GUITHDRAFT_106039</name>
</gene>
<reference evidence="4" key="3">
    <citation type="submission" date="2015-06" db="UniProtKB">
        <authorList>
            <consortium name="EnsemblProtists"/>
        </authorList>
    </citation>
    <scope>IDENTIFICATION</scope>
</reference>
<name>L1JI12_GUITC</name>
<proteinExistence type="predicted"/>
<dbReference type="GeneID" id="17304700"/>
<dbReference type="InterPro" id="IPR039448">
    <property type="entry name" value="Beta_helix"/>
</dbReference>
<dbReference type="HOGENOM" id="CLU_309609_0_0_1"/>
<dbReference type="EMBL" id="JH992987">
    <property type="protein sequence ID" value="EKX47952.1"/>
    <property type="molecule type" value="Genomic_DNA"/>
</dbReference>
<dbReference type="RefSeq" id="XP_005834932.1">
    <property type="nucleotide sequence ID" value="XM_005834875.1"/>
</dbReference>
<reference evidence="3 5" key="1">
    <citation type="journal article" date="2012" name="Nature">
        <title>Algal genomes reveal evolutionary mosaicism and the fate of nucleomorphs.</title>
        <authorList>
            <consortium name="DOE Joint Genome Institute"/>
            <person name="Curtis B.A."/>
            <person name="Tanifuji G."/>
            <person name="Burki F."/>
            <person name="Gruber A."/>
            <person name="Irimia M."/>
            <person name="Maruyama S."/>
            <person name="Arias M.C."/>
            <person name="Ball S.G."/>
            <person name="Gile G.H."/>
            <person name="Hirakawa Y."/>
            <person name="Hopkins J.F."/>
            <person name="Kuo A."/>
            <person name="Rensing S.A."/>
            <person name="Schmutz J."/>
            <person name="Symeonidi A."/>
            <person name="Elias M."/>
            <person name="Eveleigh R.J."/>
            <person name="Herman E.K."/>
            <person name="Klute M.J."/>
            <person name="Nakayama T."/>
            <person name="Obornik M."/>
            <person name="Reyes-Prieto A."/>
            <person name="Armbrust E.V."/>
            <person name="Aves S.J."/>
            <person name="Beiko R.G."/>
            <person name="Coutinho P."/>
            <person name="Dacks J.B."/>
            <person name="Durnford D.G."/>
            <person name="Fast N.M."/>
            <person name="Green B.R."/>
            <person name="Grisdale C.J."/>
            <person name="Hempel F."/>
            <person name="Henrissat B."/>
            <person name="Hoppner M.P."/>
            <person name="Ishida K."/>
            <person name="Kim E."/>
            <person name="Koreny L."/>
            <person name="Kroth P.G."/>
            <person name="Liu Y."/>
            <person name="Malik S.B."/>
            <person name="Maier U.G."/>
            <person name="McRose D."/>
            <person name="Mock T."/>
            <person name="Neilson J.A."/>
            <person name="Onodera N.T."/>
            <person name="Poole A.M."/>
            <person name="Pritham E.J."/>
            <person name="Richards T.A."/>
            <person name="Rocap G."/>
            <person name="Roy S.W."/>
            <person name="Sarai C."/>
            <person name="Schaack S."/>
            <person name="Shirato S."/>
            <person name="Slamovits C.H."/>
            <person name="Spencer D.F."/>
            <person name="Suzuki S."/>
            <person name="Worden A.Z."/>
            <person name="Zauner S."/>
            <person name="Barry K."/>
            <person name="Bell C."/>
            <person name="Bharti A.K."/>
            <person name="Crow J.A."/>
            <person name="Grimwood J."/>
            <person name="Kramer R."/>
            <person name="Lindquist E."/>
            <person name="Lucas S."/>
            <person name="Salamov A."/>
            <person name="McFadden G.I."/>
            <person name="Lane C.E."/>
            <person name="Keeling P.J."/>
            <person name="Gray M.W."/>
            <person name="Grigoriev I.V."/>
            <person name="Archibald J.M."/>
        </authorList>
    </citation>
    <scope>NUCLEOTIDE SEQUENCE</scope>
    <source>
        <strain evidence="3 5">CCMP2712</strain>
    </source>
</reference>
<feature type="compositionally biased region" description="Basic and acidic residues" evidence="1">
    <location>
        <begin position="915"/>
        <end position="927"/>
    </location>
</feature>
<evidence type="ECO:0000256" key="1">
    <source>
        <dbReference type="SAM" id="MobiDB-lite"/>
    </source>
</evidence>
<accession>L1JI12</accession>
<feature type="region of interest" description="Disordered" evidence="1">
    <location>
        <begin position="1"/>
        <end position="29"/>
    </location>
</feature>
<dbReference type="EnsemblProtists" id="EKX47952">
    <property type="protein sequence ID" value="EKX47952"/>
    <property type="gene ID" value="GUITHDRAFT_106039"/>
</dbReference>
<feature type="region of interest" description="Disordered" evidence="1">
    <location>
        <begin position="80"/>
        <end position="205"/>
    </location>
</feature>
<evidence type="ECO:0000259" key="2">
    <source>
        <dbReference type="Pfam" id="PF13229"/>
    </source>
</evidence>
<dbReference type="AlphaFoldDB" id="L1JI12"/>
<protein>
    <recommendedName>
        <fullName evidence="2">Right handed beta helix domain-containing protein</fullName>
    </recommendedName>
</protein>
<dbReference type="KEGG" id="gtt:GUITHDRAFT_106039"/>
<evidence type="ECO:0000313" key="4">
    <source>
        <dbReference type="EnsemblProtists" id="EKX47952"/>
    </source>
</evidence>
<sequence length="952" mass="107937">MTSGSLKSLRGGIGGSAPEQGDDDEILPDVSEGFNVDLVDEINALSARNIMKNVSQSVLDQKLSHPGRKTLKEYLQSVRLHDDGQDVVNGSDGSRRWQEASNEEDEHLEARSPSISPPSTDESEVEKQPRSPDVEPPLSIPDMSSTSLVKGSDTFQLPEYLLPQDERDKLEQERNVSRKIEGLKDEEGFFRPQTPEPLHAGNDPNSKSIVEGEGLMFPDLMPLSQQLQYYKKRLSEVDAQWEEFDKEHGYDRKRGNAIKPEMCIQIVHREDELAKYMNQIERGMKESSDDAEIQRNEKFKELEKEDEDAKLVVPRRTRQIVNHCHRYYNRLFGNSGFRVSDEPSDDWAFCVNSSETSSEEWGKLSDSVDEETKENQCYTAAFVVQLMIAGSISYSPCRPTPIWTLLMLLFSSELSEIMVSENDVVIPRTIEEEMSDNNHVKVLKLRNSSVTWNSLPLAVQTCVRNYVENMESFGMEQLKEPERIKDNLGFHAKLCSKQLKIEGGDHLWGDQTLSPAAIRMDGDQCCHIICEPGTRLLGQWMLGNYTSGTMKHATCLAGAQTVAVDGYGFCVCVSGGFWLFENSCFKIERNDSLRPNTEDLYDVLYAQLHGRQVPVASRAERSVGVLLRGNALVYFFRCEIFMGLRVEHEARLTTIECHILESTAEDDGVAFFNESQGHLERCLFSHHKRAVIGISNEAKVLVKMCEFYQNQEACIFHSNYPKPNGSISSIHEFWRSELRVYTNIIRDGKALWLGNELKIDLVDEKENFLNDRKSRAFIRKGCGLFTEEEVANENCSLKREAMNGLQGFPLFAPTVVNYLSTNFERTVEEFHKSAERSSSEWGDSEENVDAVPSVFNKANVTADEGNDESASLDENAGSRDVITRLLEKGKRMNGTGFDIARQLGIYDEENDPENNQEREMKQPEMTEDVKMIINKAYDKIEEIAGRESAEEF</sequence>
<organism evidence="3">
    <name type="scientific">Guillardia theta (strain CCMP2712)</name>
    <name type="common">Cryptophyte</name>
    <dbReference type="NCBI Taxonomy" id="905079"/>
    <lineage>
        <taxon>Eukaryota</taxon>
        <taxon>Cryptophyceae</taxon>
        <taxon>Pyrenomonadales</taxon>
        <taxon>Geminigeraceae</taxon>
        <taxon>Guillardia</taxon>
    </lineage>
</organism>
<feature type="region of interest" description="Disordered" evidence="1">
    <location>
        <begin position="906"/>
        <end position="927"/>
    </location>
</feature>
<feature type="compositionally biased region" description="Basic and acidic residues" evidence="1">
    <location>
        <begin position="164"/>
        <end position="189"/>
    </location>
</feature>
<reference evidence="5" key="2">
    <citation type="submission" date="2012-11" db="EMBL/GenBank/DDBJ databases">
        <authorList>
            <person name="Kuo A."/>
            <person name="Curtis B.A."/>
            <person name="Tanifuji G."/>
            <person name="Burki F."/>
            <person name="Gruber A."/>
            <person name="Irimia M."/>
            <person name="Maruyama S."/>
            <person name="Arias M.C."/>
            <person name="Ball S.G."/>
            <person name="Gile G.H."/>
            <person name="Hirakawa Y."/>
            <person name="Hopkins J.F."/>
            <person name="Rensing S.A."/>
            <person name="Schmutz J."/>
            <person name="Symeonidi A."/>
            <person name="Elias M."/>
            <person name="Eveleigh R.J."/>
            <person name="Herman E.K."/>
            <person name="Klute M.J."/>
            <person name="Nakayama T."/>
            <person name="Obornik M."/>
            <person name="Reyes-Prieto A."/>
            <person name="Armbrust E.V."/>
            <person name="Aves S.J."/>
            <person name="Beiko R.G."/>
            <person name="Coutinho P."/>
            <person name="Dacks J.B."/>
            <person name="Durnford D.G."/>
            <person name="Fast N.M."/>
            <person name="Green B.R."/>
            <person name="Grisdale C."/>
            <person name="Hempe F."/>
            <person name="Henrissat B."/>
            <person name="Hoppner M.P."/>
            <person name="Ishida K.-I."/>
            <person name="Kim E."/>
            <person name="Koreny L."/>
            <person name="Kroth P.G."/>
            <person name="Liu Y."/>
            <person name="Malik S.-B."/>
            <person name="Maier U.G."/>
            <person name="McRose D."/>
            <person name="Mock T."/>
            <person name="Neilson J.A."/>
            <person name="Onodera N.T."/>
            <person name="Poole A.M."/>
            <person name="Pritham E.J."/>
            <person name="Richards T.A."/>
            <person name="Rocap G."/>
            <person name="Roy S.W."/>
            <person name="Sarai C."/>
            <person name="Schaack S."/>
            <person name="Shirato S."/>
            <person name="Slamovits C.H."/>
            <person name="Spencer D.F."/>
            <person name="Suzuki S."/>
            <person name="Worden A.Z."/>
            <person name="Zauner S."/>
            <person name="Barry K."/>
            <person name="Bell C."/>
            <person name="Bharti A.K."/>
            <person name="Crow J.A."/>
            <person name="Grimwood J."/>
            <person name="Kramer R."/>
            <person name="Lindquist E."/>
            <person name="Lucas S."/>
            <person name="Salamov A."/>
            <person name="McFadden G.I."/>
            <person name="Lane C.E."/>
            <person name="Keeling P.J."/>
            <person name="Gray M.W."/>
            <person name="Grigoriev I.V."/>
            <person name="Archibald J.M."/>
        </authorList>
    </citation>
    <scope>NUCLEOTIDE SEQUENCE</scope>
    <source>
        <strain evidence="5">CCMP2712</strain>
    </source>
</reference>
<evidence type="ECO:0000313" key="5">
    <source>
        <dbReference type="Proteomes" id="UP000011087"/>
    </source>
</evidence>
<feature type="domain" description="Right handed beta helix" evidence="2">
    <location>
        <begin position="623"/>
        <end position="719"/>
    </location>
</feature>
<feature type="compositionally biased region" description="Polar residues" evidence="1">
    <location>
        <begin position="142"/>
        <end position="155"/>
    </location>
</feature>
<dbReference type="Pfam" id="PF13229">
    <property type="entry name" value="Beta_helix"/>
    <property type="match status" value="1"/>
</dbReference>